<evidence type="ECO:0000256" key="1">
    <source>
        <dbReference type="ARBA" id="ARBA00004127"/>
    </source>
</evidence>
<dbReference type="EMBL" id="CATQJA010002664">
    <property type="protein sequence ID" value="CAJ0582876.1"/>
    <property type="molecule type" value="Genomic_DNA"/>
</dbReference>
<gene>
    <name evidence="7" type="ORF">MSPICULIGERA_LOCUS21006</name>
</gene>
<dbReference type="AlphaFoldDB" id="A0AA36GF16"/>
<dbReference type="Gene3D" id="1.20.1250.20">
    <property type="entry name" value="MFS general substrate transporter like domains"/>
    <property type="match status" value="1"/>
</dbReference>
<evidence type="ECO:0000313" key="8">
    <source>
        <dbReference type="Proteomes" id="UP001177023"/>
    </source>
</evidence>
<feature type="non-terminal residue" evidence="7">
    <location>
        <position position="611"/>
    </location>
</feature>
<keyword evidence="8" id="KW-1185">Reference proteome</keyword>
<keyword evidence="3 6" id="KW-0812">Transmembrane</keyword>
<dbReference type="InterPro" id="IPR011701">
    <property type="entry name" value="MFS"/>
</dbReference>
<keyword evidence="5 6" id="KW-0472">Membrane</keyword>
<dbReference type="GO" id="GO:0005765">
    <property type="term" value="C:lysosomal membrane"/>
    <property type="evidence" value="ECO:0007669"/>
    <property type="project" value="TreeGrafter"/>
</dbReference>
<protein>
    <recommendedName>
        <fullName evidence="9">Major facilitator superfamily (MFS) profile domain-containing protein</fullName>
    </recommendedName>
</protein>
<feature type="transmembrane region" description="Helical" evidence="6">
    <location>
        <begin position="545"/>
        <end position="564"/>
    </location>
</feature>
<dbReference type="InterPro" id="IPR051068">
    <property type="entry name" value="MFS_Domain-Containing_Protein"/>
</dbReference>
<feature type="transmembrane region" description="Helical" evidence="6">
    <location>
        <begin position="389"/>
        <end position="409"/>
    </location>
</feature>
<proteinExistence type="predicted"/>
<feature type="transmembrane region" description="Helical" evidence="6">
    <location>
        <begin position="421"/>
        <end position="441"/>
    </location>
</feature>
<evidence type="ECO:0000256" key="6">
    <source>
        <dbReference type="SAM" id="Phobius"/>
    </source>
</evidence>
<evidence type="ECO:0008006" key="9">
    <source>
        <dbReference type="Google" id="ProtNLM"/>
    </source>
</evidence>
<dbReference type="Proteomes" id="UP001177023">
    <property type="component" value="Unassembled WGS sequence"/>
</dbReference>
<feature type="transmembrane region" description="Helical" evidence="6">
    <location>
        <begin position="129"/>
        <end position="153"/>
    </location>
</feature>
<sequence>MTTMFEAAVLVYPGYGNTVAMGYPAAAAYYPPVYAYRPMYSPYAAAAYYPMVAGYYSRKQPATKLWHQKENVAPQIPEDSLPQEHDGTRRKKKRSLNLFTAMGIWKPTGKLNDYTKCTSKKYETPWTSIYIASAIAFLQSFQYSMFSATLWSYTLSVNGNVTQSIFGLIVGANSFMQAIAAPVFGYWSTRIENVKLPLFTGLLFMVAGNILYFIMPLLPAGSAFTLLIVARMLTGVGAGNSALIRAYASQASSSADRSKAIAWTTAGDTLGTTTGPLIQMACLGLGPVGISFLGLRFTTYTMPAFVALLIDLLGLLVVSRFFVEDYTMLRLEQKEYQDCDMTPCWIAVAICVITRYSQSLLLSTFDGVGSSYTTMMFGFDVVETDRYNSLSLAIQALVGFLVYLSFIYFNCGKQLPMRASIFTAILAFMTYHAVTFSYPFYSDHVIVSNNASSTGHEFGVCEGTKYDWCESLTTYHPLVFYVAYLGLVGGFFPVINIALTTLFSKVIGPRAQGTLQGVFQVAGCISKMSSPGILGSVFTFGGPRAVWILQESQLFIVLLLWIIFRRKMIGLTERLEQEDMCKRSIGSDSDSEQTKGPFEIVVWVTRNSYKA</sequence>
<feature type="transmembrane region" description="Helical" evidence="6">
    <location>
        <begin position="165"/>
        <end position="186"/>
    </location>
</feature>
<feature type="transmembrane region" description="Helical" evidence="6">
    <location>
        <begin position="478"/>
        <end position="503"/>
    </location>
</feature>
<dbReference type="GO" id="GO:0012505">
    <property type="term" value="C:endomembrane system"/>
    <property type="evidence" value="ECO:0007669"/>
    <property type="project" value="UniProtKB-SubCell"/>
</dbReference>
<comment type="caution">
    <text evidence="7">The sequence shown here is derived from an EMBL/GenBank/DDBJ whole genome shotgun (WGS) entry which is preliminary data.</text>
</comment>
<reference evidence="7" key="1">
    <citation type="submission" date="2023-06" db="EMBL/GenBank/DDBJ databases">
        <authorList>
            <person name="Delattre M."/>
        </authorList>
    </citation>
    <scope>NUCLEOTIDE SEQUENCE</scope>
    <source>
        <strain evidence="7">AF72</strain>
    </source>
</reference>
<dbReference type="PANTHER" id="PTHR23510">
    <property type="entry name" value="INNER MEMBRANE TRANSPORT PROTEIN YAJR"/>
    <property type="match status" value="1"/>
</dbReference>
<dbReference type="Pfam" id="PF07690">
    <property type="entry name" value="MFS_1"/>
    <property type="match status" value="1"/>
</dbReference>
<organism evidence="7 8">
    <name type="scientific">Mesorhabditis spiculigera</name>
    <dbReference type="NCBI Taxonomy" id="96644"/>
    <lineage>
        <taxon>Eukaryota</taxon>
        <taxon>Metazoa</taxon>
        <taxon>Ecdysozoa</taxon>
        <taxon>Nematoda</taxon>
        <taxon>Chromadorea</taxon>
        <taxon>Rhabditida</taxon>
        <taxon>Rhabditina</taxon>
        <taxon>Rhabditomorpha</taxon>
        <taxon>Rhabditoidea</taxon>
        <taxon>Rhabditidae</taxon>
        <taxon>Mesorhabditinae</taxon>
        <taxon>Mesorhabditis</taxon>
    </lineage>
</organism>
<evidence type="ECO:0000256" key="5">
    <source>
        <dbReference type="ARBA" id="ARBA00023136"/>
    </source>
</evidence>
<keyword evidence="2" id="KW-0813">Transport</keyword>
<accession>A0AA36GF16</accession>
<keyword evidence="4 6" id="KW-1133">Transmembrane helix</keyword>
<feature type="transmembrane region" description="Helical" evidence="6">
    <location>
        <begin position="304"/>
        <end position="323"/>
    </location>
</feature>
<evidence type="ECO:0000256" key="2">
    <source>
        <dbReference type="ARBA" id="ARBA00022448"/>
    </source>
</evidence>
<name>A0AA36GF16_9BILA</name>
<evidence type="ECO:0000256" key="4">
    <source>
        <dbReference type="ARBA" id="ARBA00022989"/>
    </source>
</evidence>
<comment type="subcellular location">
    <subcellularLocation>
        <location evidence="1">Endomembrane system</location>
        <topology evidence="1">Multi-pass membrane protein</topology>
    </subcellularLocation>
</comment>
<dbReference type="PANTHER" id="PTHR23510:SF3">
    <property type="entry name" value="MAJOR FACILITATOR SUPERFAMILY DOMAIN-CONTAINING PROTEIN 8"/>
    <property type="match status" value="1"/>
</dbReference>
<feature type="transmembrane region" description="Helical" evidence="6">
    <location>
        <begin position="198"/>
        <end position="218"/>
    </location>
</feature>
<evidence type="ECO:0000256" key="3">
    <source>
        <dbReference type="ARBA" id="ARBA00022692"/>
    </source>
</evidence>
<dbReference type="SUPFAM" id="SSF103473">
    <property type="entry name" value="MFS general substrate transporter"/>
    <property type="match status" value="1"/>
</dbReference>
<dbReference type="GO" id="GO:0022857">
    <property type="term" value="F:transmembrane transporter activity"/>
    <property type="evidence" value="ECO:0007669"/>
    <property type="project" value="InterPro"/>
</dbReference>
<evidence type="ECO:0000313" key="7">
    <source>
        <dbReference type="EMBL" id="CAJ0582876.1"/>
    </source>
</evidence>
<feature type="transmembrane region" description="Helical" evidence="6">
    <location>
        <begin position="277"/>
        <end position="298"/>
    </location>
</feature>
<feature type="transmembrane region" description="Helical" evidence="6">
    <location>
        <begin position="224"/>
        <end position="248"/>
    </location>
</feature>
<dbReference type="InterPro" id="IPR036259">
    <property type="entry name" value="MFS_trans_sf"/>
</dbReference>